<dbReference type="RefSeq" id="WP_188393326.1">
    <property type="nucleotide sequence ID" value="NZ_BMEV01000093.1"/>
</dbReference>
<dbReference type="GO" id="GO:0005524">
    <property type="term" value="F:ATP binding"/>
    <property type="evidence" value="ECO:0007669"/>
    <property type="project" value="UniProtKB-UniRule"/>
</dbReference>
<reference evidence="17" key="2">
    <citation type="submission" date="2020-09" db="EMBL/GenBank/DDBJ databases">
        <authorList>
            <person name="Sun Q."/>
            <person name="Zhou Y."/>
        </authorList>
    </citation>
    <scope>NUCLEOTIDE SEQUENCE</scope>
    <source>
        <strain evidence="17">CGMCC 1.12360</strain>
    </source>
</reference>
<dbReference type="UniPathway" id="UPA00241">
    <property type="reaction ID" value="UER00352"/>
</dbReference>
<dbReference type="PANTHER" id="PTHR34265">
    <property type="entry name" value="TYPE III PANTOTHENATE KINASE"/>
    <property type="match status" value="1"/>
</dbReference>
<evidence type="ECO:0000256" key="9">
    <source>
        <dbReference type="ARBA" id="ARBA00022741"/>
    </source>
</evidence>
<dbReference type="GO" id="GO:0046872">
    <property type="term" value="F:metal ion binding"/>
    <property type="evidence" value="ECO:0007669"/>
    <property type="project" value="UniProtKB-KW"/>
</dbReference>
<evidence type="ECO:0000256" key="13">
    <source>
        <dbReference type="ARBA" id="ARBA00022993"/>
    </source>
</evidence>
<sequence>MLFVLDVGNTNTVLGVFEGKELKYEWRIKTDRHKTEDEFGVLISSLFKHRGIEMSEITDVVISSVVPPIMFALEKMSRDYFRMEPYIVDKGDFQSYLKMNYPRPQEIGADRIVNAVAGISQYGAPLIIIDFGTATTYCYINDKKEYNGGIIAPGMNISMEALYSHASKLPKIEIEAPTNVVGKSTVEAMQSGIYYGTIEMIDGLVRRIKEQYNTDATVIATGGLSQLIAKDSKMIDRVDPNLTLKGLAMIYDMMKKKNT</sequence>
<comment type="caution">
    <text evidence="17">The sequence shown here is derived from an EMBL/GenBank/DDBJ whole genome shotgun (WGS) entry which is preliminary data.</text>
</comment>
<dbReference type="PANTHER" id="PTHR34265:SF1">
    <property type="entry name" value="TYPE III PANTOTHENATE KINASE"/>
    <property type="match status" value="1"/>
</dbReference>
<evidence type="ECO:0000256" key="7">
    <source>
        <dbReference type="ARBA" id="ARBA00022490"/>
    </source>
</evidence>
<evidence type="ECO:0000256" key="8">
    <source>
        <dbReference type="ARBA" id="ARBA00022679"/>
    </source>
</evidence>
<feature type="binding site" evidence="16">
    <location>
        <position position="101"/>
    </location>
    <ligand>
        <name>substrate</name>
    </ligand>
</feature>
<keyword evidence="16" id="KW-0479">Metal-binding</keyword>
<organism evidence="17 18">
    <name type="scientific">Compostibacillus humi</name>
    <dbReference type="NCBI Taxonomy" id="1245525"/>
    <lineage>
        <taxon>Bacteria</taxon>
        <taxon>Bacillati</taxon>
        <taxon>Bacillota</taxon>
        <taxon>Bacilli</taxon>
        <taxon>Bacillales</taxon>
        <taxon>Bacillaceae</taxon>
        <taxon>Compostibacillus</taxon>
    </lineage>
</organism>
<feature type="binding site" evidence="16">
    <location>
        <begin position="108"/>
        <end position="111"/>
    </location>
    <ligand>
        <name>substrate</name>
    </ligand>
</feature>
<feature type="active site" description="Proton acceptor" evidence="16">
    <location>
        <position position="110"/>
    </location>
</feature>
<evidence type="ECO:0000256" key="14">
    <source>
        <dbReference type="ARBA" id="ARBA00038036"/>
    </source>
</evidence>
<comment type="catalytic activity">
    <reaction evidence="1 16">
        <text>(R)-pantothenate + ATP = (R)-4'-phosphopantothenate + ADP + H(+)</text>
        <dbReference type="Rhea" id="RHEA:16373"/>
        <dbReference type="ChEBI" id="CHEBI:10986"/>
        <dbReference type="ChEBI" id="CHEBI:15378"/>
        <dbReference type="ChEBI" id="CHEBI:29032"/>
        <dbReference type="ChEBI" id="CHEBI:30616"/>
        <dbReference type="ChEBI" id="CHEBI:456216"/>
        <dbReference type="EC" id="2.7.1.33"/>
    </reaction>
</comment>
<protein>
    <recommendedName>
        <fullName evidence="15 16">Type III pantothenate kinase</fullName>
        <ecNumber evidence="6 16">2.7.1.33</ecNumber>
    </recommendedName>
    <alternativeName>
        <fullName evidence="16">PanK-III</fullName>
    </alternativeName>
    <alternativeName>
        <fullName evidence="16">Pantothenic acid kinase</fullName>
    </alternativeName>
</protein>
<keyword evidence="10 16" id="KW-0418">Kinase</keyword>
<evidence type="ECO:0000256" key="16">
    <source>
        <dbReference type="HAMAP-Rule" id="MF_01274"/>
    </source>
</evidence>
<dbReference type="Pfam" id="PF03309">
    <property type="entry name" value="Pan_kinase"/>
    <property type="match status" value="1"/>
</dbReference>
<accession>A0A8J2TTN5</accession>
<feature type="binding site" evidence="16">
    <location>
        <position position="130"/>
    </location>
    <ligand>
        <name>K(+)</name>
        <dbReference type="ChEBI" id="CHEBI:29103"/>
    </ligand>
</feature>
<evidence type="ECO:0000313" key="18">
    <source>
        <dbReference type="Proteomes" id="UP000602050"/>
    </source>
</evidence>
<evidence type="ECO:0000256" key="5">
    <source>
        <dbReference type="ARBA" id="ARBA00011738"/>
    </source>
</evidence>
<name>A0A8J2TTN5_9BACI</name>
<dbReference type="AlphaFoldDB" id="A0A8J2TTN5"/>
<evidence type="ECO:0000256" key="11">
    <source>
        <dbReference type="ARBA" id="ARBA00022840"/>
    </source>
</evidence>
<dbReference type="GO" id="GO:0005737">
    <property type="term" value="C:cytoplasm"/>
    <property type="evidence" value="ECO:0007669"/>
    <property type="project" value="UniProtKB-SubCell"/>
</dbReference>
<comment type="subcellular location">
    <subcellularLocation>
        <location evidence="3 16">Cytoplasm</location>
    </subcellularLocation>
</comment>
<gene>
    <name evidence="16 17" type="primary">coaX</name>
    <name evidence="17" type="ORF">GCM10010978_31210</name>
</gene>
<comment type="pathway">
    <text evidence="4 16">Cofactor biosynthesis; coenzyme A biosynthesis; CoA from (R)-pantothenate: step 1/5.</text>
</comment>
<dbReference type="GO" id="GO:0004594">
    <property type="term" value="F:pantothenate kinase activity"/>
    <property type="evidence" value="ECO:0007669"/>
    <property type="project" value="UniProtKB-UniRule"/>
</dbReference>
<keyword evidence="12 16" id="KW-0630">Potassium</keyword>
<proteinExistence type="inferred from homology"/>
<comment type="cofactor">
    <cofactor evidence="2">
        <name>K(+)</name>
        <dbReference type="ChEBI" id="CHEBI:29103"/>
    </cofactor>
</comment>
<comment type="function">
    <text evidence="16">Catalyzes the phosphorylation of pantothenate (Pan), the first step in CoA biosynthesis.</text>
</comment>
<evidence type="ECO:0000256" key="4">
    <source>
        <dbReference type="ARBA" id="ARBA00005225"/>
    </source>
</evidence>
<dbReference type="NCBIfam" id="TIGR00671">
    <property type="entry name" value="baf"/>
    <property type="match status" value="1"/>
</dbReference>
<dbReference type="EMBL" id="BMEV01000093">
    <property type="protein sequence ID" value="GFZ89729.1"/>
    <property type="molecule type" value="Genomic_DNA"/>
</dbReference>
<feature type="binding site" evidence="16">
    <location>
        <position position="185"/>
    </location>
    <ligand>
        <name>substrate</name>
    </ligand>
</feature>
<keyword evidence="9 16" id="KW-0547">Nucleotide-binding</keyword>
<dbReference type="CDD" id="cd24015">
    <property type="entry name" value="ASKHA_NBD_PanK-III"/>
    <property type="match status" value="1"/>
</dbReference>
<evidence type="ECO:0000256" key="6">
    <source>
        <dbReference type="ARBA" id="ARBA00012102"/>
    </source>
</evidence>
<dbReference type="HAMAP" id="MF_01274">
    <property type="entry name" value="Pantothen_kinase_3"/>
    <property type="match status" value="1"/>
</dbReference>
<feature type="binding site" evidence="16">
    <location>
        <position position="133"/>
    </location>
    <ligand>
        <name>ATP</name>
        <dbReference type="ChEBI" id="CHEBI:30616"/>
    </ligand>
</feature>
<dbReference type="Gene3D" id="3.30.420.40">
    <property type="match status" value="2"/>
</dbReference>
<keyword evidence="11 16" id="KW-0067">ATP-binding</keyword>
<dbReference type="InterPro" id="IPR004619">
    <property type="entry name" value="Type_III_PanK"/>
</dbReference>
<evidence type="ECO:0000256" key="2">
    <source>
        <dbReference type="ARBA" id="ARBA00001958"/>
    </source>
</evidence>
<dbReference type="GO" id="GO:0015937">
    <property type="term" value="P:coenzyme A biosynthetic process"/>
    <property type="evidence" value="ECO:0007669"/>
    <property type="project" value="UniProtKB-UniRule"/>
</dbReference>
<keyword evidence="18" id="KW-1185">Reference proteome</keyword>
<reference evidence="17" key="1">
    <citation type="journal article" date="2014" name="Int. J. Syst. Evol. Microbiol.">
        <title>Complete genome sequence of Corynebacterium casei LMG S-19264T (=DSM 44701T), isolated from a smear-ripened cheese.</title>
        <authorList>
            <consortium name="US DOE Joint Genome Institute (JGI-PGF)"/>
            <person name="Walter F."/>
            <person name="Albersmeier A."/>
            <person name="Kalinowski J."/>
            <person name="Ruckert C."/>
        </authorList>
    </citation>
    <scope>NUCLEOTIDE SEQUENCE</scope>
    <source>
        <strain evidence="17">CGMCC 1.12360</strain>
    </source>
</reference>
<dbReference type="NCBIfam" id="NF009855">
    <property type="entry name" value="PRK13321.1"/>
    <property type="match status" value="1"/>
</dbReference>
<feature type="binding site" evidence="16">
    <location>
        <begin position="6"/>
        <end position="13"/>
    </location>
    <ligand>
        <name>ATP</name>
        <dbReference type="ChEBI" id="CHEBI:30616"/>
    </ligand>
</feature>
<keyword evidence="13 16" id="KW-0173">Coenzyme A biosynthesis</keyword>
<comment type="cofactor">
    <cofactor evidence="16">
        <name>NH4(+)</name>
        <dbReference type="ChEBI" id="CHEBI:28938"/>
    </cofactor>
    <cofactor evidence="16">
        <name>K(+)</name>
        <dbReference type="ChEBI" id="CHEBI:29103"/>
    </cofactor>
    <text evidence="16">A monovalent cation. Ammonium or potassium.</text>
</comment>
<evidence type="ECO:0000256" key="10">
    <source>
        <dbReference type="ARBA" id="ARBA00022777"/>
    </source>
</evidence>
<comment type="similarity">
    <text evidence="14 16">Belongs to the type III pantothenate kinase family.</text>
</comment>
<dbReference type="InterPro" id="IPR043129">
    <property type="entry name" value="ATPase_NBD"/>
</dbReference>
<dbReference type="SUPFAM" id="SSF53067">
    <property type="entry name" value="Actin-like ATPase domain"/>
    <property type="match status" value="2"/>
</dbReference>
<keyword evidence="7 16" id="KW-0963">Cytoplasm</keyword>
<evidence type="ECO:0000256" key="1">
    <source>
        <dbReference type="ARBA" id="ARBA00001206"/>
    </source>
</evidence>
<evidence type="ECO:0000256" key="12">
    <source>
        <dbReference type="ARBA" id="ARBA00022958"/>
    </source>
</evidence>
<dbReference type="Proteomes" id="UP000602050">
    <property type="component" value="Unassembled WGS sequence"/>
</dbReference>
<evidence type="ECO:0000256" key="15">
    <source>
        <dbReference type="ARBA" id="ARBA00040883"/>
    </source>
</evidence>
<dbReference type="EC" id="2.7.1.33" evidence="6 16"/>
<keyword evidence="8 16" id="KW-0808">Transferase</keyword>
<comment type="subunit">
    <text evidence="5 16">Homodimer.</text>
</comment>
<evidence type="ECO:0000256" key="3">
    <source>
        <dbReference type="ARBA" id="ARBA00004496"/>
    </source>
</evidence>
<evidence type="ECO:0000313" key="17">
    <source>
        <dbReference type="EMBL" id="GFZ89729.1"/>
    </source>
</evidence>
<dbReference type="NCBIfam" id="NF009848">
    <property type="entry name" value="PRK13318.1-6"/>
    <property type="match status" value="1"/>
</dbReference>